<gene>
    <name evidence="3" type="ORF">KB1_09950</name>
</gene>
<dbReference type="InterPro" id="IPR039446">
    <property type="entry name" value="DauR-like"/>
</dbReference>
<accession>A0AAD1KQ33</accession>
<sequence length="219" mass="23983">MSDYYQATFAVLKQLIEPLRHVLACDSEVVLHDLTMLPNSIVAIEGSLTGRQVGGPATDLLLSKYAAGTLASQVGYQSRLPDGRLLRSTTIIVHAPDDEPVAALCLNSDVTAWQRIEAVASLMLGHSTPTPTFPTPNESFFHDLDDAADQFLARSIKKVGVPVNLMRKQHKVEVVKNLKELGFFSLREAAERAAQELGVSRFSIYNYLNEIDEGDQSTG</sequence>
<dbReference type="PANTHER" id="PTHR35568">
    <property type="entry name" value="TRANSCRIPTIONAL REGULATOR DAUR"/>
    <property type="match status" value="1"/>
</dbReference>
<dbReference type="Pfam" id="PF08348">
    <property type="entry name" value="PAS_6"/>
    <property type="match status" value="1"/>
</dbReference>
<organism evidence="3 4">
    <name type="scientific">Cutibacterium modestum</name>
    <dbReference type="NCBI Taxonomy" id="2559073"/>
    <lineage>
        <taxon>Bacteria</taxon>
        <taxon>Bacillati</taxon>
        <taxon>Actinomycetota</taxon>
        <taxon>Actinomycetes</taxon>
        <taxon>Propionibacteriales</taxon>
        <taxon>Propionibacteriaceae</taxon>
        <taxon>Cutibacterium</taxon>
    </lineage>
</organism>
<dbReference type="PANTHER" id="PTHR35568:SF1">
    <property type="entry name" value="TRANSCRIPTIONAL REGULATOR DAUR"/>
    <property type="match status" value="1"/>
</dbReference>
<reference evidence="3" key="1">
    <citation type="submission" date="2021-06" db="EMBL/GenBank/DDBJ databases">
        <title>Genome sequence of Cutibacterium modestum strain KB17-24694.</title>
        <authorList>
            <person name="Dekio I."/>
            <person name="Asahina A."/>
            <person name="Nishida M."/>
        </authorList>
    </citation>
    <scope>NUCLEOTIDE SEQUENCE</scope>
    <source>
        <strain evidence="3">KB17-24694</strain>
    </source>
</reference>
<dbReference type="EMBL" id="AP024747">
    <property type="protein sequence ID" value="BCY25005.1"/>
    <property type="molecule type" value="Genomic_DNA"/>
</dbReference>
<evidence type="ECO:0000313" key="3">
    <source>
        <dbReference type="EMBL" id="BCY25005.1"/>
    </source>
</evidence>
<protein>
    <recommendedName>
        <fullName evidence="5">Transcriptional regulator</fullName>
    </recommendedName>
</protein>
<feature type="domain" description="Transcriptional regulator DauR-like HTH" evidence="2">
    <location>
        <begin position="149"/>
        <end position="209"/>
    </location>
</feature>
<dbReference type="RefSeq" id="WP_002526699.1">
    <property type="nucleotide sequence ID" value="NZ_AP024747.1"/>
</dbReference>
<evidence type="ECO:0000313" key="4">
    <source>
        <dbReference type="Proteomes" id="UP000825072"/>
    </source>
</evidence>
<dbReference type="InterPro" id="IPR039445">
    <property type="entry name" value="DauR-like_HTH"/>
</dbReference>
<evidence type="ECO:0000259" key="2">
    <source>
        <dbReference type="Pfam" id="PF13309"/>
    </source>
</evidence>
<evidence type="ECO:0000259" key="1">
    <source>
        <dbReference type="Pfam" id="PF08348"/>
    </source>
</evidence>
<dbReference type="Proteomes" id="UP000825072">
    <property type="component" value="Chromosome 1"/>
</dbReference>
<name>A0AAD1KQ33_9ACTN</name>
<dbReference type="AlphaFoldDB" id="A0AAD1KQ33"/>
<dbReference type="InterPro" id="IPR013559">
    <property type="entry name" value="YheO"/>
</dbReference>
<evidence type="ECO:0008006" key="5">
    <source>
        <dbReference type="Google" id="ProtNLM"/>
    </source>
</evidence>
<dbReference type="GeneID" id="92880914"/>
<proteinExistence type="predicted"/>
<dbReference type="Pfam" id="PF13309">
    <property type="entry name" value="HTH_22"/>
    <property type="match status" value="1"/>
</dbReference>
<feature type="domain" description="YheO-like" evidence="1">
    <location>
        <begin position="12"/>
        <end position="117"/>
    </location>
</feature>